<evidence type="ECO:0000313" key="2">
    <source>
        <dbReference type="Proteomes" id="UP000276133"/>
    </source>
</evidence>
<dbReference type="AlphaFoldDB" id="A0A3M7SLZ4"/>
<protein>
    <submittedName>
        <fullName evidence="1">Uncharacterized protein</fullName>
    </submittedName>
</protein>
<accession>A0A3M7SLZ4</accession>
<proteinExistence type="predicted"/>
<sequence>MTIVQIPDLHLTCDLRKKKLFSTRKKKERLKNTQRTPFFFSIFNATERLNHLSHFNHELSSSSTQLNK</sequence>
<dbReference type="EMBL" id="REGN01001120">
    <property type="protein sequence ID" value="RNA36813.1"/>
    <property type="molecule type" value="Genomic_DNA"/>
</dbReference>
<keyword evidence="2" id="KW-1185">Reference proteome</keyword>
<evidence type="ECO:0000313" key="1">
    <source>
        <dbReference type="EMBL" id="RNA36813.1"/>
    </source>
</evidence>
<dbReference type="Proteomes" id="UP000276133">
    <property type="component" value="Unassembled WGS sequence"/>
</dbReference>
<reference evidence="1 2" key="1">
    <citation type="journal article" date="2018" name="Sci. Rep.">
        <title>Genomic signatures of local adaptation to the degree of environmental predictability in rotifers.</title>
        <authorList>
            <person name="Franch-Gras L."/>
            <person name="Hahn C."/>
            <person name="Garcia-Roger E.M."/>
            <person name="Carmona M.J."/>
            <person name="Serra M."/>
            <person name="Gomez A."/>
        </authorList>
    </citation>
    <scope>NUCLEOTIDE SEQUENCE [LARGE SCALE GENOMIC DNA]</scope>
    <source>
        <strain evidence="1">HYR1</strain>
    </source>
</reference>
<name>A0A3M7SLZ4_BRAPC</name>
<organism evidence="1 2">
    <name type="scientific">Brachionus plicatilis</name>
    <name type="common">Marine rotifer</name>
    <name type="synonym">Brachionus muelleri</name>
    <dbReference type="NCBI Taxonomy" id="10195"/>
    <lineage>
        <taxon>Eukaryota</taxon>
        <taxon>Metazoa</taxon>
        <taxon>Spiralia</taxon>
        <taxon>Gnathifera</taxon>
        <taxon>Rotifera</taxon>
        <taxon>Eurotatoria</taxon>
        <taxon>Monogononta</taxon>
        <taxon>Pseudotrocha</taxon>
        <taxon>Ploima</taxon>
        <taxon>Brachionidae</taxon>
        <taxon>Brachionus</taxon>
    </lineage>
</organism>
<comment type="caution">
    <text evidence="1">The sequence shown here is derived from an EMBL/GenBank/DDBJ whole genome shotgun (WGS) entry which is preliminary data.</text>
</comment>
<gene>
    <name evidence="1" type="ORF">BpHYR1_007420</name>
</gene>